<dbReference type="Gene3D" id="3.40.50.12580">
    <property type="match status" value="1"/>
</dbReference>
<comment type="subcellular location">
    <subcellularLocation>
        <location evidence="1">Cell membrane</location>
        <topology evidence="1">Peripheral membrane protein</topology>
    </subcellularLocation>
</comment>
<dbReference type="Gene3D" id="3.40.50.11820">
    <property type="match status" value="1"/>
</dbReference>
<dbReference type="InterPro" id="IPR043149">
    <property type="entry name" value="TagF_N"/>
</dbReference>
<evidence type="ECO:0000313" key="8">
    <source>
        <dbReference type="Proteomes" id="UP001299220"/>
    </source>
</evidence>
<dbReference type="RefSeq" id="WP_235322301.1">
    <property type="nucleotide sequence ID" value="NZ_JAFBIT010000001.1"/>
</dbReference>
<evidence type="ECO:0000256" key="5">
    <source>
        <dbReference type="ARBA" id="ARBA00022944"/>
    </source>
</evidence>
<dbReference type="InterPro" id="IPR043148">
    <property type="entry name" value="TagF_C"/>
</dbReference>
<evidence type="ECO:0000256" key="6">
    <source>
        <dbReference type="ARBA" id="ARBA00023136"/>
    </source>
</evidence>
<dbReference type="EMBL" id="JAFBIT010000001">
    <property type="protein sequence ID" value="MCF2651355.1"/>
    <property type="molecule type" value="Genomic_DNA"/>
</dbReference>
<dbReference type="InterPro" id="IPR007554">
    <property type="entry name" value="Glycerophosphate_synth"/>
</dbReference>
<keyword evidence="6" id="KW-0472">Membrane</keyword>
<comment type="caution">
    <text evidence="7">The sequence shown here is derived from an EMBL/GenBank/DDBJ whole genome shotgun (WGS) entry which is preliminary data.</text>
</comment>
<dbReference type="PANTHER" id="PTHR37316">
    <property type="entry name" value="TEICHOIC ACID GLYCEROL-PHOSPHATE PRIMASE"/>
    <property type="match status" value="1"/>
</dbReference>
<protein>
    <submittedName>
        <fullName evidence="7">CDP-glycerol glycerophosphotransferase family protein</fullName>
    </submittedName>
</protein>
<keyword evidence="5" id="KW-0777">Teichoic acid biosynthesis</keyword>
<keyword evidence="3" id="KW-1003">Cell membrane</keyword>
<name>A0ABS9CKM1_9FIRM</name>
<keyword evidence="4" id="KW-0808">Transferase</keyword>
<evidence type="ECO:0000256" key="1">
    <source>
        <dbReference type="ARBA" id="ARBA00004202"/>
    </source>
</evidence>
<dbReference type="Proteomes" id="UP001299220">
    <property type="component" value="Unassembled WGS sequence"/>
</dbReference>
<sequence length="385" mass="44419">MKKKILLGLIALFKAVYGAFYALMKLRPLRRKVVMISRQSNKLRPDFEQIGAEIARRDHTVRIVYLCRETGDTLFERLRYGFHLLNSAAQLSTARVCIVDGYCIPVSMLKHRPELYVIQVWHALGAIKKFGKQSLSAPGGRDREIAEHMDMHRNYDCVLCASRRTAAIYQEAFGVTKDKLRVIGVPRVDAILKMDRSRCRRRFYAAYPELRGKKNVLYVPTFRDGKMPELEPVLREAEQAGVNLIVRLHPLDRERLKKHPEMPPFLECDKFGTFTLMAAADAVITDYSAISIEASLIRKPVYFYVYDLEAYAETRGLNFDPLAEMPYCASKDFGTLLDKILHEPYDFEKLEAFRREFVETCDENNVVRIVDLIFSKLDERLFAAS</sequence>
<dbReference type="PANTHER" id="PTHR37316:SF1">
    <property type="entry name" value="TEICHOIC ACID GLYCEROL-PHOSPHATE PRIMASE"/>
    <property type="match status" value="1"/>
</dbReference>
<evidence type="ECO:0000313" key="7">
    <source>
        <dbReference type="EMBL" id="MCF2651355.1"/>
    </source>
</evidence>
<evidence type="ECO:0000256" key="3">
    <source>
        <dbReference type="ARBA" id="ARBA00022475"/>
    </source>
</evidence>
<dbReference type="InterPro" id="IPR051612">
    <property type="entry name" value="Teichoic_Acid_Biosynth"/>
</dbReference>
<dbReference type="SUPFAM" id="SSF53756">
    <property type="entry name" value="UDP-Glycosyltransferase/glycogen phosphorylase"/>
    <property type="match status" value="1"/>
</dbReference>
<evidence type="ECO:0000256" key="2">
    <source>
        <dbReference type="ARBA" id="ARBA00010488"/>
    </source>
</evidence>
<accession>A0ABS9CKM1</accession>
<gene>
    <name evidence="7" type="ORF">JQM67_01870</name>
</gene>
<reference evidence="7 8" key="1">
    <citation type="submission" date="2020-12" db="EMBL/GenBank/DDBJ databases">
        <title>Whole genome sequences of gut porcine anaerobes.</title>
        <authorList>
            <person name="Kubasova T."/>
            <person name="Jahodarova E."/>
            <person name="Rychlik I."/>
        </authorList>
    </citation>
    <scope>NUCLEOTIDE SEQUENCE [LARGE SCALE GENOMIC DNA]</scope>
    <source>
        <strain evidence="7 8">An867</strain>
    </source>
</reference>
<keyword evidence="8" id="KW-1185">Reference proteome</keyword>
<proteinExistence type="inferred from homology"/>
<dbReference type="Pfam" id="PF04464">
    <property type="entry name" value="Glyphos_transf"/>
    <property type="match status" value="1"/>
</dbReference>
<organism evidence="7 8">
    <name type="scientific">Anaeromassilibacillus senegalensis</name>
    <dbReference type="NCBI Taxonomy" id="1673717"/>
    <lineage>
        <taxon>Bacteria</taxon>
        <taxon>Bacillati</taxon>
        <taxon>Bacillota</taxon>
        <taxon>Clostridia</taxon>
        <taxon>Eubacteriales</taxon>
        <taxon>Acutalibacteraceae</taxon>
        <taxon>Anaeromassilibacillus</taxon>
    </lineage>
</organism>
<comment type="similarity">
    <text evidence="2">Belongs to the CDP-glycerol glycerophosphotransferase family.</text>
</comment>
<evidence type="ECO:0000256" key="4">
    <source>
        <dbReference type="ARBA" id="ARBA00022679"/>
    </source>
</evidence>